<keyword evidence="3" id="KW-0805">Transcription regulation</keyword>
<dbReference type="EMBL" id="BLAY01000348">
    <property type="protein sequence ID" value="GET44413.1"/>
    <property type="molecule type" value="Genomic_DNA"/>
</dbReference>
<evidence type="ECO:0000313" key="8">
    <source>
        <dbReference type="Proteomes" id="UP001050975"/>
    </source>
</evidence>
<dbReference type="RefSeq" id="WP_226594357.1">
    <property type="nucleotide sequence ID" value="NZ_BLAY01000348.1"/>
</dbReference>
<proteinExistence type="inferred from homology"/>
<dbReference type="GO" id="GO:0006355">
    <property type="term" value="P:regulation of DNA-templated transcription"/>
    <property type="evidence" value="ECO:0007669"/>
    <property type="project" value="InterPro"/>
</dbReference>
<evidence type="ECO:0008006" key="9">
    <source>
        <dbReference type="Google" id="ProtNLM"/>
    </source>
</evidence>
<comment type="similarity">
    <text evidence="6">Belongs to the TacA antitoxin family.</text>
</comment>
<reference evidence="7" key="1">
    <citation type="submission" date="2019-10" db="EMBL/GenBank/DDBJ databases">
        <title>Draft genome sequece of Microseira wollei NIES-4236.</title>
        <authorList>
            <person name="Yamaguchi H."/>
            <person name="Suzuki S."/>
            <person name="Kawachi M."/>
        </authorList>
    </citation>
    <scope>NUCLEOTIDE SEQUENCE</scope>
    <source>
        <strain evidence="7">NIES-4236</strain>
    </source>
</reference>
<sequence length="98" mass="11109">MTQVPSSQSGNRNRDVTINIRTHSQQRDLIDLAAAAVGKNRSDFMLETAYREAVAILLERRLFLLDDEKFSEFMALLDAPPSSNENLRQLLTTSSPWD</sequence>
<dbReference type="GO" id="GO:0003677">
    <property type="term" value="F:DNA binding"/>
    <property type="evidence" value="ECO:0007669"/>
    <property type="project" value="UniProtKB-KW"/>
</dbReference>
<dbReference type="InterPro" id="IPR014795">
    <property type="entry name" value="TacA_1-like"/>
</dbReference>
<dbReference type="InterPro" id="IPR010985">
    <property type="entry name" value="Ribbon_hlx_hlx"/>
</dbReference>
<dbReference type="PANTHER" id="PTHR35401:SF1">
    <property type="entry name" value="CYTOPLASMIC PROTEIN"/>
    <property type="match status" value="1"/>
</dbReference>
<dbReference type="PANTHER" id="PTHR35401">
    <property type="entry name" value="COPG FAMILY HELIX-TURN-HELIX PROTEIN-RELATED-RELATED"/>
    <property type="match status" value="1"/>
</dbReference>
<evidence type="ECO:0000256" key="2">
    <source>
        <dbReference type="ARBA" id="ARBA00022649"/>
    </source>
</evidence>
<name>A0AAV3XRJ2_9CYAN</name>
<keyword evidence="2" id="KW-1277">Toxin-antitoxin system</keyword>
<dbReference type="Gene3D" id="1.20.5.780">
    <property type="entry name" value="Single helix bin"/>
    <property type="match status" value="1"/>
</dbReference>
<dbReference type="SUPFAM" id="SSF47598">
    <property type="entry name" value="Ribbon-helix-helix"/>
    <property type="match status" value="1"/>
</dbReference>
<keyword evidence="1" id="KW-0678">Repressor</keyword>
<dbReference type="AlphaFoldDB" id="A0AAV3XRJ2"/>
<dbReference type="Pfam" id="PF08681">
    <property type="entry name" value="TacA1"/>
    <property type="match status" value="1"/>
</dbReference>
<accession>A0AAV3XRJ2</accession>
<evidence type="ECO:0000256" key="3">
    <source>
        <dbReference type="ARBA" id="ARBA00023015"/>
    </source>
</evidence>
<protein>
    <recommendedName>
        <fullName evidence="9">DUF1778 domain-containing protein</fullName>
    </recommendedName>
</protein>
<keyword evidence="5" id="KW-0804">Transcription</keyword>
<evidence type="ECO:0000256" key="4">
    <source>
        <dbReference type="ARBA" id="ARBA00023125"/>
    </source>
</evidence>
<evidence type="ECO:0000313" key="7">
    <source>
        <dbReference type="EMBL" id="GET44413.1"/>
    </source>
</evidence>
<comment type="caution">
    <text evidence="7">The sequence shown here is derived from an EMBL/GenBank/DDBJ whole genome shotgun (WGS) entry which is preliminary data.</text>
</comment>
<organism evidence="7 8">
    <name type="scientific">Microseira wollei NIES-4236</name>
    <dbReference type="NCBI Taxonomy" id="2530354"/>
    <lineage>
        <taxon>Bacteria</taxon>
        <taxon>Bacillati</taxon>
        <taxon>Cyanobacteriota</taxon>
        <taxon>Cyanophyceae</taxon>
        <taxon>Oscillatoriophycideae</taxon>
        <taxon>Aerosakkonematales</taxon>
        <taxon>Aerosakkonemataceae</taxon>
        <taxon>Microseira</taxon>
    </lineage>
</organism>
<evidence type="ECO:0000256" key="5">
    <source>
        <dbReference type="ARBA" id="ARBA00023163"/>
    </source>
</evidence>
<keyword evidence="8" id="KW-1185">Reference proteome</keyword>
<evidence type="ECO:0000256" key="6">
    <source>
        <dbReference type="ARBA" id="ARBA00049988"/>
    </source>
</evidence>
<keyword evidence="4" id="KW-0238">DNA-binding</keyword>
<evidence type="ECO:0000256" key="1">
    <source>
        <dbReference type="ARBA" id="ARBA00022491"/>
    </source>
</evidence>
<gene>
    <name evidence="7" type="ORF">MiSe_92400</name>
</gene>
<dbReference type="Proteomes" id="UP001050975">
    <property type="component" value="Unassembled WGS sequence"/>
</dbReference>